<dbReference type="Proteomes" id="UP000288805">
    <property type="component" value="Unassembled WGS sequence"/>
</dbReference>
<evidence type="ECO:0000313" key="2">
    <source>
        <dbReference type="Proteomes" id="UP000288805"/>
    </source>
</evidence>
<dbReference type="EMBL" id="QGNW01001711">
    <property type="protein sequence ID" value="RVW32639.1"/>
    <property type="molecule type" value="Genomic_DNA"/>
</dbReference>
<sequence length="134" mass="15069">MGAQLFGLTFDVLGDDEAGLLEVLFFEVEVFKVLLDLNGDKAPSPDDFSLDFWQFNWDFVKDEVMGVFGSSMSMAISRLKVNLEKSELIPVGSVKNVDELAQEFRCKCGGKVAQKIDYVEKAVHFQRQETHSNP</sequence>
<dbReference type="AlphaFoldDB" id="A0A438DB19"/>
<reference evidence="1 2" key="1">
    <citation type="journal article" date="2018" name="PLoS Genet.">
        <title>Population sequencing reveals clonal diversity and ancestral inbreeding in the grapevine cultivar Chardonnay.</title>
        <authorList>
            <person name="Roach M.J."/>
            <person name="Johnson D.L."/>
            <person name="Bohlmann J."/>
            <person name="van Vuuren H.J."/>
            <person name="Jones S.J."/>
            <person name="Pretorius I.S."/>
            <person name="Schmidt S.A."/>
            <person name="Borneman A.R."/>
        </authorList>
    </citation>
    <scope>NUCLEOTIDE SEQUENCE [LARGE SCALE GENOMIC DNA]</scope>
    <source>
        <strain evidence="2">cv. Chardonnay</strain>
        <tissue evidence="1">Leaf</tissue>
    </source>
</reference>
<comment type="caution">
    <text evidence="1">The sequence shown here is derived from an EMBL/GenBank/DDBJ whole genome shotgun (WGS) entry which is preliminary data.</text>
</comment>
<gene>
    <name evidence="1" type="ORF">CK203_076505</name>
</gene>
<evidence type="ECO:0000313" key="1">
    <source>
        <dbReference type="EMBL" id="RVW32639.1"/>
    </source>
</evidence>
<name>A0A438DB19_VITVI</name>
<proteinExistence type="predicted"/>
<protein>
    <submittedName>
        <fullName evidence="1">Uncharacterized protein</fullName>
    </submittedName>
</protein>
<organism evidence="1 2">
    <name type="scientific">Vitis vinifera</name>
    <name type="common">Grape</name>
    <dbReference type="NCBI Taxonomy" id="29760"/>
    <lineage>
        <taxon>Eukaryota</taxon>
        <taxon>Viridiplantae</taxon>
        <taxon>Streptophyta</taxon>
        <taxon>Embryophyta</taxon>
        <taxon>Tracheophyta</taxon>
        <taxon>Spermatophyta</taxon>
        <taxon>Magnoliopsida</taxon>
        <taxon>eudicotyledons</taxon>
        <taxon>Gunneridae</taxon>
        <taxon>Pentapetalae</taxon>
        <taxon>rosids</taxon>
        <taxon>Vitales</taxon>
        <taxon>Vitaceae</taxon>
        <taxon>Viteae</taxon>
        <taxon>Vitis</taxon>
    </lineage>
</organism>
<accession>A0A438DB19</accession>